<dbReference type="AlphaFoldDB" id="A0A7M1XIS2"/>
<gene>
    <name evidence="4" type="ORF">DYE49_03115</name>
</gene>
<dbReference type="Pfam" id="PF13240">
    <property type="entry name" value="Zn_Ribbon_1"/>
    <property type="match status" value="1"/>
</dbReference>
<evidence type="ECO:0000256" key="2">
    <source>
        <dbReference type="SAM" id="Phobius"/>
    </source>
</evidence>
<keyword evidence="2" id="KW-1133">Transmembrane helix</keyword>
<evidence type="ECO:0000256" key="1">
    <source>
        <dbReference type="SAM" id="MobiDB-lite"/>
    </source>
</evidence>
<evidence type="ECO:0000313" key="5">
    <source>
        <dbReference type="Proteomes" id="UP000593591"/>
    </source>
</evidence>
<reference evidence="4 5" key="1">
    <citation type="submission" date="2018-08" db="EMBL/GenBank/DDBJ databases">
        <title>The first complete genome of Treponema rectale (CHPAT), a commensal spirochete of the bovine rectum.</title>
        <authorList>
            <person name="Staton G.J."/>
            <person name="Clegg S.R."/>
            <person name="Carter S.D."/>
            <person name="Radford A.D."/>
            <person name="Darby A."/>
            <person name="Hall N."/>
            <person name="Birtles R.J."/>
            <person name="Evans N.J."/>
        </authorList>
    </citation>
    <scope>NUCLEOTIDE SEQUENCE [LARGE SCALE GENOMIC DNA]</scope>
    <source>
        <strain evidence="4 5">CHPA</strain>
    </source>
</reference>
<proteinExistence type="predicted"/>
<organism evidence="4 5">
    <name type="scientific">Treponema rectale</name>
    <dbReference type="NCBI Taxonomy" id="744512"/>
    <lineage>
        <taxon>Bacteria</taxon>
        <taxon>Pseudomonadati</taxon>
        <taxon>Spirochaetota</taxon>
        <taxon>Spirochaetia</taxon>
        <taxon>Spirochaetales</taxon>
        <taxon>Treponemataceae</taxon>
        <taxon>Treponema</taxon>
    </lineage>
</organism>
<feature type="domain" description="Zinc-ribbon" evidence="3">
    <location>
        <begin position="11"/>
        <end position="31"/>
    </location>
</feature>
<feature type="transmembrane region" description="Helical" evidence="2">
    <location>
        <begin position="102"/>
        <end position="124"/>
    </location>
</feature>
<keyword evidence="2" id="KW-0812">Transmembrane</keyword>
<sequence>MGEINMEEKRFCAGCGHELEEGASFCTYCGRQADNTNGSSQESQYGEETTKDSQTQVSKENSNNVLTLVFGILAIAMGGYLWAILALVFSGKADKDDTKTKVGKVLAILGLVIWIPLSILLFAAQVSQFSGL</sequence>
<feature type="transmembrane region" description="Helical" evidence="2">
    <location>
        <begin position="65"/>
        <end position="90"/>
    </location>
</feature>
<dbReference type="KEGG" id="trc:DYE49_03115"/>
<feature type="region of interest" description="Disordered" evidence="1">
    <location>
        <begin position="36"/>
        <end position="59"/>
    </location>
</feature>
<keyword evidence="2" id="KW-0472">Membrane</keyword>
<dbReference type="InterPro" id="IPR026870">
    <property type="entry name" value="Zinc_ribbon_dom"/>
</dbReference>
<name>A0A7M1XIS2_9SPIR</name>
<accession>A0A7M1XIS2</accession>
<evidence type="ECO:0000259" key="3">
    <source>
        <dbReference type="Pfam" id="PF13240"/>
    </source>
</evidence>
<dbReference type="Proteomes" id="UP000593591">
    <property type="component" value="Chromosome"/>
</dbReference>
<dbReference type="EMBL" id="CP031517">
    <property type="protein sequence ID" value="QOS39499.1"/>
    <property type="molecule type" value="Genomic_DNA"/>
</dbReference>
<protein>
    <submittedName>
        <fullName evidence="4">Zinc-ribbon domain-containing protein</fullName>
    </submittedName>
</protein>
<evidence type="ECO:0000313" key="4">
    <source>
        <dbReference type="EMBL" id="QOS39499.1"/>
    </source>
</evidence>